<dbReference type="SUPFAM" id="SSF51735">
    <property type="entry name" value="NAD(P)-binding Rossmann-fold domains"/>
    <property type="match status" value="1"/>
</dbReference>
<evidence type="ECO:0000313" key="13">
    <source>
        <dbReference type="EMBL" id="KAK9509782.1"/>
    </source>
</evidence>
<keyword evidence="7 10" id="KW-0443">Lipid metabolism</keyword>
<dbReference type="GO" id="GO:0102965">
    <property type="term" value="F:alcohol-forming long-chain fatty acyl-CoA reductase activity"/>
    <property type="evidence" value="ECO:0007669"/>
    <property type="project" value="UniProtKB-EC"/>
</dbReference>
<dbReference type="GO" id="GO:0005777">
    <property type="term" value="C:peroxisome"/>
    <property type="evidence" value="ECO:0007669"/>
    <property type="project" value="TreeGrafter"/>
</dbReference>
<keyword evidence="6 10" id="KW-1133">Transmembrane helix</keyword>
<dbReference type="EC" id="1.2.1.84" evidence="10"/>
<evidence type="ECO:0000256" key="2">
    <source>
        <dbReference type="ARBA" id="ARBA00005928"/>
    </source>
</evidence>
<dbReference type="FunFam" id="3.40.50.720:FF:000143">
    <property type="entry name" value="Fatty acyl-CoA reductase"/>
    <property type="match status" value="1"/>
</dbReference>
<keyword evidence="3 10" id="KW-0444">Lipid biosynthesis</keyword>
<comment type="caution">
    <text evidence="13">The sequence shown here is derived from an EMBL/GenBank/DDBJ whole genome shotgun (WGS) entry which is preliminary data.</text>
</comment>
<dbReference type="GO" id="GO:0016020">
    <property type="term" value="C:membrane"/>
    <property type="evidence" value="ECO:0007669"/>
    <property type="project" value="UniProtKB-SubCell"/>
</dbReference>
<feature type="domain" description="Thioester reductase (TE)" evidence="12">
    <location>
        <begin position="16"/>
        <end position="286"/>
    </location>
</feature>
<reference evidence="13 14" key="1">
    <citation type="submission" date="2022-12" db="EMBL/GenBank/DDBJ databases">
        <title>Chromosome-level genome assembly of true bugs.</title>
        <authorList>
            <person name="Ma L."/>
            <person name="Li H."/>
        </authorList>
    </citation>
    <scope>NUCLEOTIDE SEQUENCE [LARGE SCALE GENOMIC DNA]</scope>
    <source>
        <strain evidence="13">Lab_2022b</strain>
    </source>
</reference>
<protein>
    <recommendedName>
        <fullName evidence="10">Fatty acyl-CoA reductase</fullName>
        <ecNumber evidence="10">1.2.1.84</ecNumber>
    </recommendedName>
</protein>
<comment type="catalytic activity">
    <reaction evidence="9 10">
        <text>a long-chain fatty acyl-CoA + 2 NADPH + 2 H(+) = a long-chain primary fatty alcohol + 2 NADP(+) + CoA</text>
        <dbReference type="Rhea" id="RHEA:52716"/>
        <dbReference type="ChEBI" id="CHEBI:15378"/>
        <dbReference type="ChEBI" id="CHEBI:57287"/>
        <dbReference type="ChEBI" id="CHEBI:57783"/>
        <dbReference type="ChEBI" id="CHEBI:58349"/>
        <dbReference type="ChEBI" id="CHEBI:77396"/>
        <dbReference type="ChEBI" id="CHEBI:83139"/>
        <dbReference type="EC" id="1.2.1.84"/>
    </reaction>
</comment>
<keyword evidence="5 10" id="KW-0521">NADP</keyword>
<evidence type="ECO:0000256" key="5">
    <source>
        <dbReference type="ARBA" id="ARBA00022857"/>
    </source>
</evidence>
<evidence type="ECO:0000259" key="11">
    <source>
        <dbReference type="Pfam" id="PF03015"/>
    </source>
</evidence>
<comment type="similarity">
    <text evidence="2 10">Belongs to the fatty acyl-CoA reductase family.</text>
</comment>
<evidence type="ECO:0000313" key="14">
    <source>
        <dbReference type="Proteomes" id="UP001461498"/>
    </source>
</evidence>
<dbReference type="AlphaFoldDB" id="A0AAW1DGY3"/>
<dbReference type="Gene3D" id="3.40.50.720">
    <property type="entry name" value="NAD(P)-binding Rossmann-like Domain"/>
    <property type="match status" value="1"/>
</dbReference>
<dbReference type="PANTHER" id="PTHR11011:SF24">
    <property type="entry name" value="FATTY ACYL-COA REDUCTASE"/>
    <property type="match status" value="1"/>
</dbReference>
<dbReference type="CDD" id="cd05236">
    <property type="entry name" value="FAR-N_SDR_e"/>
    <property type="match status" value="1"/>
</dbReference>
<keyword evidence="10" id="KW-0560">Oxidoreductase</keyword>
<evidence type="ECO:0000256" key="1">
    <source>
        <dbReference type="ARBA" id="ARBA00004141"/>
    </source>
</evidence>
<evidence type="ECO:0000256" key="9">
    <source>
        <dbReference type="ARBA" id="ARBA00052530"/>
    </source>
</evidence>
<keyword evidence="14" id="KW-1185">Reference proteome</keyword>
<dbReference type="InterPro" id="IPR033640">
    <property type="entry name" value="FAR_C"/>
</dbReference>
<dbReference type="InterPro" id="IPR036291">
    <property type="entry name" value="NAD(P)-bd_dom_sf"/>
</dbReference>
<evidence type="ECO:0000256" key="8">
    <source>
        <dbReference type="ARBA" id="ARBA00023136"/>
    </source>
</evidence>
<evidence type="ECO:0000259" key="12">
    <source>
        <dbReference type="Pfam" id="PF07993"/>
    </source>
</evidence>
<name>A0AAW1DGY3_9HEMI</name>
<proteinExistence type="inferred from homology"/>
<sequence>MSVSIRDWFQGKDVLVTGGTGFIGKGLIEKLLRTTDINRIYLIIRSKKQFNAKERWQQLSNDLVFERLKSEKPEVLNKVVAVEGDIAEKGLGLSEEDKEELCNNVAIIFHSAACVRFDDQLSNALLLSVRGTKELLDLAKTMKKLECFQYVSTTYCNCNLNLEKIEEKIYHQDYDWKTLIKMAETNSQALNILQYMILKSHPNTYTMCKSIAEMVLQETKENLPVVIFRPAVVVGSVKEPEPGWADNFNGPVGVTTGVSSGVLRVFRGDSSSYLDYCAIDYVINAMIITAWLARNKCTEEIDVYNCAFADKIKVTFGDLVKNGVTVNHEVPLNNNIWYPFLILVKNTYIYHFLFYILQFLPGLFIDILLIIFRKEPILTKLNVKVYLAGSALLYFTSRTIAFDNTKFRSIYNLVPECDREIFYLEEDPNLTSLDYMLIFQRGVKKYLLNEKESDLDKLIDKHWRLYYIDRATKVFLCAVLIWFLVNKIILFF</sequence>
<dbReference type="Pfam" id="PF03015">
    <property type="entry name" value="Sterile"/>
    <property type="match status" value="1"/>
</dbReference>
<keyword evidence="8 10" id="KW-0472">Membrane</keyword>
<feature type="transmembrane region" description="Helical" evidence="10">
    <location>
        <begin position="474"/>
        <end position="491"/>
    </location>
</feature>
<dbReference type="GO" id="GO:0035336">
    <property type="term" value="P:long-chain fatty-acyl-CoA metabolic process"/>
    <property type="evidence" value="ECO:0007669"/>
    <property type="project" value="TreeGrafter"/>
</dbReference>
<accession>A0AAW1DGY3</accession>
<dbReference type="GO" id="GO:0080019">
    <property type="term" value="F:alcohol-forming very long-chain fatty acyl-CoA reductase activity"/>
    <property type="evidence" value="ECO:0007669"/>
    <property type="project" value="InterPro"/>
</dbReference>
<evidence type="ECO:0000256" key="10">
    <source>
        <dbReference type="RuleBase" id="RU363097"/>
    </source>
</evidence>
<dbReference type="CDD" id="cd09071">
    <property type="entry name" value="FAR_C"/>
    <property type="match status" value="1"/>
</dbReference>
<comment type="function">
    <text evidence="10">Catalyzes the reduction of fatty acyl-CoA to fatty alcohols.</text>
</comment>
<dbReference type="InterPro" id="IPR026055">
    <property type="entry name" value="FAR"/>
</dbReference>
<organism evidence="13 14">
    <name type="scientific">Rhynocoris fuscipes</name>
    <dbReference type="NCBI Taxonomy" id="488301"/>
    <lineage>
        <taxon>Eukaryota</taxon>
        <taxon>Metazoa</taxon>
        <taxon>Ecdysozoa</taxon>
        <taxon>Arthropoda</taxon>
        <taxon>Hexapoda</taxon>
        <taxon>Insecta</taxon>
        <taxon>Pterygota</taxon>
        <taxon>Neoptera</taxon>
        <taxon>Paraneoptera</taxon>
        <taxon>Hemiptera</taxon>
        <taxon>Heteroptera</taxon>
        <taxon>Panheteroptera</taxon>
        <taxon>Cimicomorpha</taxon>
        <taxon>Reduviidae</taxon>
        <taxon>Harpactorinae</taxon>
        <taxon>Harpactorini</taxon>
        <taxon>Rhynocoris</taxon>
    </lineage>
</organism>
<feature type="transmembrane region" description="Helical" evidence="10">
    <location>
        <begin position="348"/>
        <end position="372"/>
    </location>
</feature>
<dbReference type="Proteomes" id="UP001461498">
    <property type="component" value="Unassembled WGS sequence"/>
</dbReference>
<dbReference type="PANTHER" id="PTHR11011">
    <property type="entry name" value="MALE STERILITY PROTEIN 2-RELATED"/>
    <property type="match status" value="1"/>
</dbReference>
<dbReference type="Pfam" id="PF07993">
    <property type="entry name" value="NAD_binding_4"/>
    <property type="match status" value="1"/>
</dbReference>
<evidence type="ECO:0000256" key="3">
    <source>
        <dbReference type="ARBA" id="ARBA00022516"/>
    </source>
</evidence>
<comment type="subcellular location">
    <subcellularLocation>
        <location evidence="1">Membrane</location>
        <topology evidence="1">Multi-pass membrane protein</topology>
    </subcellularLocation>
</comment>
<feature type="domain" description="Fatty acyl-CoA reductase C-terminal" evidence="11">
    <location>
        <begin position="357"/>
        <end position="450"/>
    </location>
</feature>
<dbReference type="InterPro" id="IPR013120">
    <property type="entry name" value="FAR_NAD-bd"/>
</dbReference>
<dbReference type="EMBL" id="JAPXFL010000003">
    <property type="protein sequence ID" value="KAK9509782.1"/>
    <property type="molecule type" value="Genomic_DNA"/>
</dbReference>
<gene>
    <name evidence="13" type="ORF">O3M35_007019</name>
</gene>
<keyword evidence="4 10" id="KW-0812">Transmembrane</keyword>
<evidence type="ECO:0000256" key="7">
    <source>
        <dbReference type="ARBA" id="ARBA00023098"/>
    </source>
</evidence>
<evidence type="ECO:0000256" key="4">
    <source>
        <dbReference type="ARBA" id="ARBA00022692"/>
    </source>
</evidence>
<evidence type="ECO:0000256" key="6">
    <source>
        <dbReference type="ARBA" id="ARBA00022989"/>
    </source>
</evidence>